<dbReference type="Proteomes" id="UP001596549">
    <property type="component" value="Unassembled WGS sequence"/>
</dbReference>
<keyword evidence="1" id="KW-0472">Membrane</keyword>
<evidence type="ECO:0000256" key="1">
    <source>
        <dbReference type="SAM" id="Phobius"/>
    </source>
</evidence>
<organism evidence="2 3">
    <name type="scientific">Fictibacillus iocasae</name>
    <dbReference type="NCBI Taxonomy" id="2715437"/>
    <lineage>
        <taxon>Bacteria</taxon>
        <taxon>Bacillati</taxon>
        <taxon>Bacillota</taxon>
        <taxon>Bacilli</taxon>
        <taxon>Bacillales</taxon>
        <taxon>Fictibacillaceae</taxon>
        <taxon>Fictibacillus</taxon>
    </lineage>
</organism>
<evidence type="ECO:0000313" key="2">
    <source>
        <dbReference type="EMBL" id="MFC7373119.1"/>
    </source>
</evidence>
<sequence length="102" mass="11246">MTAMIFMVSAFVSLLMIGCAIRFPYLVRVYSGLAFLSLLTAGSLLSVTILNVMREGEVFMTTVHRVLLSRLFLIGIGYSGLYALVMTGLCFIHPRTGKHPID</sequence>
<protein>
    <submittedName>
        <fullName evidence="2">Uncharacterized protein</fullName>
    </submittedName>
</protein>
<evidence type="ECO:0000313" key="3">
    <source>
        <dbReference type="Proteomes" id="UP001596549"/>
    </source>
</evidence>
<dbReference type="RefSeq" id="WP_379750728.1">
    <property type="nucleotide sequence ID" value="NZ_JBHTCP010000050.1"/>
</dbReference>
<keyword evidence="3" id="KW-1185">Reference proteome</keyword>
<keyword evidence="1" id="KW-1133">Transmembrane helix</keyword>
<accession>A0ABW2NYT9</accession>
<proteinExistence type="predicted"/>
<gene>
    <name evidence="2" type="ORF">ACFQPF_15875</name>
</gene>
<comment type="caution">
    <text evidence="2">The sequence shown here is derived from an EMBL/GenBank/DDBJ whole genome shotgun (WGS) entry which is preliminary data.</text>
</comment>
<feature type="transmembrane region" description="Helical" evidence="1">
    <location>
        <begin position="71"/>
        <end position="94"/>
    </location>
</feature>
<name>A0ABW2NYT9_9BACL</name>
<dbReference type="EMBL" id="JBHTCP010000050">
    <property type="protein sequence ID" value="MFC7373119.1"/>
    <property type="molecule type" value="Genomic_DNA"/>
</dbReference>
<keyword evidence="1" id="KW-0812">Transmembrane</keyword>
<feature type="transmembrane region" description="Helical" evidence="1">
    <location>
        <begin position="30"/>
        <end position="50"/>
    </location>
</feature>
<reference evidence="3" key="1">
    <citation type="journal article" date="2019" name="Int. J. Syst. Evol. Microbiol.">
        <title>The Global Catalogue of Microorganisms (GCM) 10K type strain sequencing project: providing services to taxonomists for standard genome sequencing and annotation.</title>
        <authorList>
            <consortium name="The Broad Institute Genomics Platform"/>
            <consortium name="The Broad Institute Genome Sequencing Center for Infectious Disease"/>
            <person name="Wu L."/>
            <person name="Ma J."/>
        </authorList>
    </citation>
    <scope>NUCLEOTIDE SEQUENCE [LARGE SCALE GENOMIC DNA]</scope>
    <source>
        <strain evidence="3">NBRC 106396</strain>
    </source>
</reference>